<dbReference type="EMBL" id="JWIN03000009">
    <property type="protein sequence ID" value="KAB1274695.1"/>
    <property type="molecule type" value="Genomic_DNA"/>
</dbReference>
<name>A0A5N4DU87_CAMDR</name>
<evidence type="ECO:0000313" key="1">
    <source>
        <dbReference type="EMBL" id="KAB1274695.1"/>
    </source>
</evidence>
<evidence type="ECO:0000313" key="2">
    <source>
        <dbReference type="Proteomes" id="UP000299084"/>
    </source>
</evidence>
<dbReference type="AlphaFoldDB" id="A0A5N4DU87"/>
<proteinExistence type="predicted"/>
<reference evidence="1 2" key="1">
    <citation type="journal article" date="2019" name="Mol. Ecol. Resour.">
        <title>Improving Illumina assemblies with Hi-C and long reads: an example with the North African dromedary.</title>
        <authorList>
            <person name="Elbers J.P."/>
            <person name="Rogers M.F."/>
            <person name="Perelman P.L."/>
            <person name="Proskuryakova A.A."/>
            <person name="Serdyukova N.A."/>
            <person name="Johnson W.E."/>
            <person name="Horin P."/>
            <person name="Corander J."/>
            <person name="Murphy D."/>
            <person name="Burger P.A."/>
        </authorList>
    </citation>
    <scope>NUCLEOTIDE SEQUENCE [LARGE SCALE GENOMIC DNA]</scope>
    <source>
        <strain evidence="1">Drom800</strain>
        <tissue evidence="1">Blood</tissue>
    </source>
</reference>
<dbReference type="Proteomes" id="UP000299084">
    <property type="component" value="Unassembled WGS sequence"/>
</dbReference>
<organism evidence="1 2">
    <name type="scientific">Camelus dromedarius</name>
    <name type="common">Dromedary</name>
    <name type="synonym">Arabian camel</name>
    <dbReference type="NCBI Taxonomy" id="9838"/>
    <lineage>
        <taxon>Eukaryota</taxon>
        <taxon>Metazoa</taxon>
        <taxon>Chordata</taxon>
        <taxon>Craniata</taxon>
        <taxon>Vertebrata</taxon>
        <taxon>Euteleostomi</taxon>
        <taxon>Mammalia</taxon>
        <taxon>Eutheria</taxon>
        <taxon>Laurasiatheria</taxon>
        <taxon>Artiodactyla</taxon>
        <taxon>Tylopoda</taxon>
        <taxon>Camelidae</taxon>
        <taxon>Camelus</taxon>
    </lineage>
</organism>
<accession>A0A5N4DU87</accession>
<protein>
    <submittedName>
        <fullName evidence="1">Uncharacterized protein</fullName>
    </submittedName>
</protein>
<sequence>MLREGESSSNEGEQGSRVQILERRRDRCVVRQVGAEWRGVLGTCEHPAGQGAGAVSYGEETGIEVRKRVRSNREVKCRVERLPEERFRQAVIASRERFASIQRTDRRAPRAVHAGAKSCESKECNEAFRTSS</sequence>
<gene>
    <name evidence="1" type="ORF">Cadr_000011592</name>
</gene>
<comment type="caution">
    <text evidence="1">The sequence shown here is derived from an EMBL/GenBank/DDBJ whole genome shotgun (WGS) entry which is preliminary data.</text>
</comment>
<keyword evidence="2" id="KW-1185">Reference proteome</keyword>